<evidence type="ECO:0000313" key="1">
    <source>
        <dbReference type="EMBL" id="ORW23672.1"/>
    </source>
</evidence>
<dbReference type="Proteomes" id="UP000193108">
    <property type="component" value="Unassembled WGS sequence"/>
</dbReference>
<name>A0A1X1ZK18_MYCNO</name>
<proteinExistence type="predicted"/>
<evidence type="ECO:0000313" key="2">
    <source>
        <dbReference type="Proteomes" id="UP000193108"/>
    </source>
</evidence>
<accession>A0A1X1ZK18</accession>
<protein>
    <submittedName>
        <fullName evidence="1">Uncharacterized protein</fullName>
    </submittedName>
</protein>
<comment type="caution">
    <text evidence="1">The sequence shown here is derived from an EMBL/GenBank/DDBJ whole genome shotgun (WGS) entry which is preliminary data.</text>
</comment>
<organism evidence="1 2">
    <name type="scientific">Mycolicibacter nonchromogenicus</name>
    <name type="common">Mycobacterium nonchromogenicum</name>
    <dbReference type="NCBI Taxonomy" id="1782"/>
    <lineage>
        <taxon>Bacteria</taxon>
        <taxon>Bacillati</taxon>
        <taxon>Actinomycetota</taxon>
        <taxon>Actinomycetes</taxon>
        <taxon>Mycobacteriales</taxon>
        <taxon>Mycobacteriaceae</taxon>
        <taxon>Mycolicibacter</taxon>
    </lineage>
</organism>
<dbReference type="RefSeq" id="WP_085137812.1">
    <property type="nucleotide sequence ID" value="NZ_LQPI01000027.1"/>
</dbReference>
<dbReference type="EMBL" id="LQPI01000027">
    <property type="protein sequence ID" value="ORW23672.1"/>
    <property type="molecule type" value="Genomic_DNA"/>
</dbReference>
<sequence length="142" mass="15022">MSDEPISQFVERVFGQSFSGRPPVPFMQLLRAYADEAEVFAGAPLEDEGYEALWIAGEAVGWLSVEGNDDDAPITGAVSAIASLGPIKLGAEVTDSGLRARATPSITLAFSDGTKVQVGSDHHNSVNFISGLLERLRGVSSR</sequence>
<gene>
    <name evidence="1" type="ORF">AWC18_04165</name>
</gene>
<keyword evidence="2" id="KW-1185">Reference proteome</keyword>
<reference evidence="1 2" key="1">
    <citation type="submission" date="2016-01" db="EMBL/GenBank/DDBJ databases">
        <title>The new phylogeny of the genus Mycobacterium.</title>
        <authorList>
            <person name="Tarcisio F."/>
            <person name="Conor M."/>
            <person name="Antonella G."/>
            <person name="Elisabetta G."/>
            <person name="Giulia F.S."/>
            <person name="Sara T."/>
            <person name="Anna F."/>
            <person name="Clotilde B."/>
            <person name="Roberto B."/>
            <person name="Veronica D.S."/>
            <person name="Fabio R."/>
            <person name="Monica P."/>
            <person name="Olivier J."/>
            <person name="Enrico T."/>
            <person name="Nicola S."/>
        </authorList>
    </citation>
    <scope>NUCLEOTIDE SEQUENCE [LARGE SCALE GENOMIC DNA]</scope>
    <source>
        <strain evidence="1 2">DSM 44164</strain>
    </source>
</reference>
<dbReference type="AlphaFoldDB" id="A0A1X1ZK18"/>